<proteinExistence type="inferred from homology"/>
<keyword evidence="7 9" id="KW-0378">Hydrolase</keyword>
<dbReference type="NCBIfam" id="NF003589">
    <property type="entry name" value="PRK05254.1-2"/>
    <property type="match status" value="1"/>
</dbReference>
<accession>A0A0R2MUP6</accession>
<dbReference type="Gene3D" id="3.40.470.10">
    <property type="entry name" value="Uracil-DNA glycosylase-like domain"/>
    <property type="match status" value="1"/>
</dbReference>
<dbReference type="NCBIfam" id="TIGR00628">
    <property type="entry name" value="ung"/>
    <property type="match status" value="1"/>
</dbReference>
<keyword evidence="14" id="KW-1185">Reference proteome</keyword>
<organism evidence="13 14">
    <name type="scientific">Lacticaseibacillus saniviri JCM 17471 = DSM 24301</name>
    <dbReference type="NCBI Taxonomy" id="1293598"/>
    <lineage>
        <taxon>Bacteria</taxon>
        <taxon>Bacillati</taxon>
        <taxon>Bacillota</taxon>
        <taxon>Bacilli</taxon>
        <taxon>Lactobacillales</taxon>
        <taxon>Lactobacillaceae</taxon>
        <taxon>Lacticaseibacillus</taxon>
    </lineage>
</organism>
<keyword evidence="8 9" id="KW-0234">DNA repair</keyword>
<dbReference type="GO" id="GO:0097510">
    <property type="term" value="P:base-excision repair, AP site formation via deaminated base removal"/>
    <property type="evidence" value="ECO:0007669"/>
    <property type="project" value="TreeGrafter"/>
</dbReference>
<dbReference type="NCBIfam" id="NF003592">
    <property type="entry name" value="PRK05254.1-5"/>
    <property type="match status" value="1"/>
</dbReference>
<comment type="subcellular location">
    <subcellularLocation>
        <location evidence="9">Cytoplasm</location>
    </subcellularLocation>
</comment>
<dbReference type="EMBL" id="JQCE01000035">
    <property type="protein sequence ID" value="KRO16588.1"/>
    <property type="molecule type" value="Genomic_DNA"/>
</dbReference>
<dbReference type="PROSITE" id="PS00130">
    <property type="entry name" value="U_DNA_GLYCOSYLASE"/>
    <property type="match status" value="1"/>
</dbReference>
<evidence type="ECO:0000313" key="14">
    <source>
        <dbReference type="Proteomes" id="UP000050969"/>
    </source>
</evidence>
<evidence type="ECO:0000256" key="10">
    <source>
        <dbReference type="PROSITE-ProRule" id="PRU10072"/>
    </source>
</evidence>
<evidence type="ECO:0000256" key="2">
    <source>
        <dbReference type="ARBA" id="ARBA00002631"/>
    </source>
</evidence>
<evidence type="ECO:0000256" key="1">
    <source>
        <dbReference type="ARBA" id="ARBA00001400"/>
    </source>
</evidence>
<dbReference type="Pfam" id="PF03167">
    <property type="entry name" value="UDG"/>
    <property type="match status" value="1"/>
</dbReference>
<dbReference type="PATRIC" id="fig|1293598.4.peg.1080"/>
<comment type="similarity">
    <text evidence="3 9 11">Belongs to the uracil-DNA glycosylase (UDG) superfamily. UNG family.</text>
</comment>
<evidence type="ECO:0000256" key="8">
    <source>
        <dbReference type="ARBA" id="ARBA00023204"/>
    </source>
</evidence>
<evidence type="ECO:0000256" key="7">
    <source>
        <dbReference type="ARBA" id="ARBA00022801"/>
    </source>
</evidence>
<gene>
    <name evidence="9" type="primary">ung</name>
    <name evidence="13" type="ORF">IV56_GL001030</name>
</gene>
<reference evidence="13 14" key="1">
    <citation type="journal article" date="2015" name="Genome Announc.">
        <title>Expanding the biotechnology potential of lactobacilli through comparative genomics of 213 strains and associated genera.</title>
        <authorList>
            <person name="Sun Z."/>
            <person name="Harris H.M."/>
            <person name="McCann A."/>
            <person name="Guo C."/>
            <person name="Argimon S."/>
            <person name="Zhang W."/>
            <person name="Yang X."/>
            <person name="Jeffery I.B."/>
            <person name="Cooney J.C."/>
            <person name="Kagawa T.F."/>
            <person name="Liu W."/>
            <person name="Song Y."/>
            <person name="Salvetti E."/>
            <person name="Wrobel A."/>
            <person name="Rasinkangas P."/>
            <person name="Parkhill J."/>
            <person name="Rea M.C."/>
            <person name="O'Sullivan O."/>
            <person name="Ritari J."/>
            <person name="Douillard F.P."/>
            <person name="Paul Ross R."/>
            <person name="Yang R."/>
            <person name="Briner A.E."/>
            <person name="Felis G.E."/>
            <person name="de Vos W.M."/>
            <person name="Barrangou R."/>
            <person name="Klaenhammer T.R."/>
            <person name="Caufield P.W."/>
            <person name="Cui Y."/>
            <person name="Zhang H."/>
            <person name="O'Toole P.W."/>
        </authorList>
    </citation>
    <scope>NUCLEOTIDE SEQUENCE [LARGE SCALE GENOMIC DNA]</scope>
    <source>
        <strain evidence="13 14">DSM 24301</strain>
    </source>
</reference>
<evidence type="ECO:0000313" key="13">
    <source>
        <dbReference type="EMBL" id="KRO16588.1"/>
    </source>
</evidence>
<dbReference type="InterPro" id="IPR036895">
    <property type="entry name" value="Uracil-DNA_glycosylase-like_sf"/>
</dbReference>
<evidence type="ECO:0000256" key="4">
    <source>
        <dbReference type="ARBA" id="ARBA00012030"/>
    </source>
</evidence>
<dbReference type="EC" id="3.2.2.27" evidence="4 9"/>
<comment type="function">
    <text evidence="2 9 11">Excises uracil residues from the DNA which can arise as a result of misincorporation of dUMP residues by DNA polymerase or due to deamination of cytosine.</text>
</comment>
<evidence type="ECO:0000256" key="9">
    <source>
        <dbReference type="HAMAP-Rule" id="MF_00148"/>
    </source>
</evidence>
<evidence type="ECO:0000256" key="3">
    <source>
        <dbReference type="ARBA" id="ARBA00008184"/>
    </source>
</evidence>
<evidence type="ECO:0000256" key="11">
    <source>
        <dbReference type="RuleBase" id="RU003780"/>
    </source>
</evidence>
<dbReference type="NCBIfam" id="NF003591">
    <property type="entry name" value="PRK05254.1-4"/>
    <property type="match status" value="1"/>
</dbReference>
<comment type="catalytic activity">
    <reaction evidence="1 9 11">
        <text>Hydrolyzes single-stranded DNA or mismatched double-stranded DNA and polynucleotides, releasing free uracil.</text>
        <dbReference type="EC" id="3.2.2.27"/>
    </reaction>
</comment>
<keyword evidence="6 9" id="KW-0227">DNA damage</keyword>
<dbReference type="GO" id="GO:0004844">
    <property type="term" value="F:uracil DNA N-glycosylase activity"/>
    <property type="evidence" value="ECO:0007669"/>
    <property type="project" value="UniProtKB-UniRule"/>
</dbReference>
<dbReference type="HAMAP" id="MF_00148">
    <property type="entry name" value="UDG"/>
    <property type="match status" value="1"/>
</dbReference>
<dbReference type="PANTHER" id="PTHR11264:SF0">
    <property type="entry name" value="URACIL-DNA GLYCOSYLASE"/>
    <property type="match status" value="1"/>
</dbReference>
<evidence type="ECO:0000256" key="6">
    <source>
        <dbReference type="ARBA" id="ARBA00022763"/>
    </source>
</evidence>
<sequence>MSASQQKQPAFLAQPTILGTLNAGGLAMKTLIHNDWQQVLEPVFESPAYAQLHEFLKQEYTTQTIYPEMHHIFQAFEWTPFDQVKVVILGQDPYHEPNQAVGASFAVMPDAPLPPSLKNIYQELQSDLGYTPVHHGYLKSWADQGVLLLNAVLTVRRGQANSHQNKGWEQLSDAAISALSKRGGVVFILWGNSAKQKQTLIDTKKNRILTSVHPSPLSAYRGFFGSRPFSKTNQLLEEMGETPINWQLPEEG</sequence>
<dbReference type="FunFam" id="3.40.470.10:FF:000001">
    <property type="entry name" value="Uracil-DNA glycosylase"/>
    <property type="match status" value="1"/>
</dbReference>
<feature type="domain" description="Uracil-DNA glycosylase-like" evidence="12">
    <location>
        <begin position="77"/>
        <end position="236"/>
    </location>
</feature>
<evidence type="ECO:0000256" key="5">
    <source>
        <dbReference type="ARBA" id="ARBA00018429"/>
    </source>
</evidence>
<name>A0A0R2MUP6_9LACO</name>
<dbReference type="SUPFAM" id="SSF52141">
    <property type="entry name" value="Uracil-DNA glycosylase-like"/>
    <property type="match status" value="1"/>
</dbReference>
<dbReference type="NCBIfam" id="NF003588">
    <property type="entry name" value="PRK05254.1-1"/>
    <property type="match status" value="1"/>
</dbReference>
<dbReference type="InterPro" id="IPR018085">
    <property type="entry name" value="Ura-DNA_Glyclase_AS"/>
</dbReference>
<dbReference type="InterPro" id="IPR002043">
    <property type="entry name" value="UDG_fam1"/>
</dbReference>
<evidence type="ECO:0000259" key="12">
    <source>
        <dbReference type="SMART" id="SM00986"/>
    </source>
</evidence>
<dbReference type="AlphaFoldDB" id="A0A0R2MUP6"/>
<dbReference type="InterPro" id="IPR005122">
    <property type="entry name" value="Uracil-DNA_glycosylase-like"/>
</dbReference>
<dbReference type="PANTHER" id="PTHR11264">
    <property type="entry name" value="URACIL-DNA GLYCOSYLASE"/>
    <property type="match status" value="1"/>
</dbReference>
<dbReference type="Proteomes" id="UP000050969">
    <property type="component" value="Unassembled WGS sequence"/>
</dbReference>
<dbReference type="STRING" id="1293598.IV56_GL001030"/>
<comment type="caution">
    <text evidence="13">The sequence shown here is derived from an EMBL/GenBank/DDBJ whole genome shotgun (WGS) entry which is preliminary data.</text>
</comment>
<dbReference type="GO" id="GO:0005737">
    <property type="term" value="C:cytoplasm"/>
    <property type="evidence" value="ECO:0007669"/>
    <property type="project" value="UniProtKB-SubCell"/>
</dbReference>
<dbReference type="SMART" id="SM00986">
    <property type="entry name" value="UDG"/>
    <property type="match status" value="1"/>
</dbReference>
<protein>
    <recommendedName>
        <fullName evidence="5 9">Uracil-DNA glycosylase</fullName>
        <shortName evidence="9">UDG</shortName>
        <ecNumber evidence="4 9">3.2.2.27</ecNumber>
    </recommendedName>
</protein>
<feature type="active site" description="Proton acceptor" evidence="9 10">
    <location>
        <position position="92"/>
    </location>
</feature>
<dbReference type="CDD" id="cd10027">
    <property type="entry name" value="UDG-F1-like"/>
    <property type="match status" value="1"/>
</dbReference>
<keyword evidence="9" id="KW-0963">Cytoplasm</keyword>
<dbReference type="SMART" id="SM00987">
    <property type="entry name" value="UreE_C"/>
    <property type="match status" value="1"/>
</dbReference>